<dbReference type="InterPro" id="IPR022641">
    <property type="entry name" value="CheR_N"/>
</dbReference>
<dbReference type="OrthoDB" id="9816309at2"/>
<accession>A0A2V1GV24</accession>
<dbReference type="GO" id="GO:0032259">
    <property type="term" value="P:methylation"/>
    <property type="evidence" value="ECO:0007669"/>
    <property type="project" value="UniProtKB-KW"/>
</dbReference>
<keyword evidence="5" id="KW-0949">S-adenosyl-L-methionine</keyword>
<dbReference type="InterPro" id="IPR050903">
    <property type="entry name" value="Bact_Chemotaxis_MeTrfase"/>
</dbReference>
<evidence type="ECO:0000313" key="8">
    <source>
        <dbReference type="Proteomes" id="UP000244906"/>
    </source>
</evidence>
<dbReference type="PANTHER" id="PTHR24422:SF21">
    <property type="entry name" value="CHEMOTAXIS PROTEIN METHYLTRANSFERASE 1"/>
    <property type="match status" value="1"/>
</dbReference>
<sequence>MPLSQKSLETGSGAKAYQEFRQYLERVCGIELGANKAYLVSSRLSEIVRQQNMTSLQALVDRLKLGRDLTLQKLIVDAMTTNETQWFRDGYPFEKLKKMLEPSLAKNTISPLRIWSAACSSGQEPYSIAMVLSELKASWPALNRPIQIVATDISDQMLGIAKKGVYNTLAIRRGLPVARLNRFFKEVDNGHMEISADVRKMVSFERKNLLDSFVSMGQFDLIFCRNVLIYFTPENKADIIRRMAAQIKPNGYFVPGSSESLTDFDDMLTMQNLVPGIVYQKK</sequence>
<organism evidence="7 8">
    <name type="scientific">Pelagibaculum spongiae</name>
    <dbReference type="NCBI Taxonomy" id="2080658"/>
    <lineage>
        <taxon>Bacteria</taxon>
        <taxon>Pseudomonadati</taxon>
        <taxon>Pseudomonadota</taxon>
        <taxon>Gammaproteobacteria</taxon>
        <taxon>Oceanospirillales</taxon>
        <taxon>Pelagibaculum</taxon>
    </lineage>
</organism>
<comment type="catalytic activity">
    <reaction evidence="1">
        <text>L-glutamyl-[protein] + S-adenosyl-L-methionine = [protein]-L-glutamate 5-O-methyl ester + S-adenosyl-L-homocysteine</text>
        <dbReference type="Rhea" id="RHEA:24452"/>
        <dbReference type="Rhea" id="RHEA-COMP:10208"/>
        <dbReference type="Rhea" id="RHEA-COMP:10311"/>
        <dbReference type="ChEBI" id="CHEBI:29973"/>
        <dbReference type="ChEBI" id="CHEBI:57856"/>
        <dbReference type="ChEBI" id="CHEBI:59789"/>
        <dbReference type="ChEBI" id="CHEBI:82795"/>
        <dbReference type="EC" id="2.1.1.80"/>
    </reaction>
</comment>
<reference evidence="7 8" key="1">
    <citation type="submission" date="2018-04" db="EMBL/GenBank/DDBJ databases">
        <title>Thalassorhabdus spongiae gen. nov., sp. nov., isolated from a marine sponge in South-West Iceland.</title>
        <authorList>
            <person name="Knobloch S."/>
            <person name="Daussin A."/>
            <person name="Johannsson R."/>
            <person name="Marteinsson V.T."/>
        </authorList>
    </citation>
    <scope>NUCLEOTIDE SEQUENCE [LARGE SCALE GENOMIC DNA]</scope>
    <source>
        <strain evidence="7 8">Hp12</strain>
    </source>
</reference>
<feature type="domain" description="CheR-type methyltransferase" evidence="6">
    <location>
        <begin position="17"/>
        <end position="282"/>
    </location>
</feature>
<evidence type="ECO:0000256" key="4">
    <source>
        <dbReference type="ARBA" id="ARBA00022679"/>
    </source>
</evidence>
<protein>
    <recommendedName>
        <fullName evidence="2">protein-glutamate O-methyltransferase</fullName>
        <ecNumber evidence="2">2.1.1.80</ecNumber>
    </recommendedName>
</protein>
<dbReference type="InterPro" id="IPR022642">
    <property type="entry name" value="CheR_C"/>
</dbReference>
<gene>
    <name evidence="7" type="ORF">DC094_15895</name>
</gene>
<dbReference type="Proteomes" id="UP000244906">
    <property type="component" value="Unassembled WGS sequence"/>
</dbReference>
<name>A0A2V1GV24_9GAMM</name>
<dbReference type="SUPFAM" id="SSF47757">
    <property type="entry name" value="Chemotaxis receptor methyltransferase CheR, N-terminal domain"/>
    <property type="match status" value="1"/>
</dbReference>
<keyword evidence="4" id="KW-0808">Transferase</keyword>
<dbReference type="Gene3D" id="1.10.155.10">
    <property type="entry name" value="Chemotaxis receptor methyltransferase CheR, N-terminal domain"/>
    <property type="match status" value="1"/>
</dbReference>
<dbReference type="PROSITE" id="PS50123">
    <property type="entry name" value="CHER"/>
    <property type="match status" value="1"/>
</dbReference>
<dbReference type="PANTHER" id="PTHR24422">
    <property type="entry name" value="CHEMOTAXIS PROTEIN METHYLTRANSFERASE"/>
    <property type="match status" value="1"/>
</dbReference>
<dbReference type="InterPro" id="IPR036804">
    <property type="entry name" value="CheR_N_sf"/>
</dbReference>
<dbReference type="CDD" id="cd02440">
    <property type="entry name" value="AdoMet_MTases"/>
    <property type="match status" value="1"/>
</dbReference>
<dbReference type="PRINTS" id="PR00996">
    <property type="entry name" value="CHERMTFRASE"/>
</dbReference>
<dbReference type="AlphaFoldDB" id="A0A2V1GV24"/>
<evidence type="ECO:0000256" key="5">
    <source>
        <dbReference type="ARBA" id="ARBA00022691"/>
    </source>
</evidence>
<evidence type="ECO:0000256" key="2">
    <source>
        <dbReference type="ARBA" id="ARBA00012534"/>
    </source>
</evidence>
<dbReference type="EC" id="2.1.1.80" evidence="2"/>
<dbReference type="SMART" id="SM00138">
    <property type="entry name" value="MeTrc"/>
    <property type="match status" value="1"/>
</dbReference>
<evidence type="ECO:0000256" key="3">
    <source>
        <dbReference type="ARBA" id="ARBA00022603"/>
    </source>
</evidence>
<evidence type="ECO:0000259" key="6">
    <source>
        <dbReference type="PROSITE" id="PS50123"/>
    </source>
</evidence>
<dbReference type="GO" id="GO:0008983">
    <property type="term" value="F:protein-glutamate O-methyltransferase activity"/>
    <property type="evidence" value="ECO:0007669"/>
    <property type="project" value="UniProtKB-EC"/>
</dbReference>
<comment type="caution">
    <text evidence="7">The sequence shown here is derived from an EMBL/GenBank/DDBJ whole genome shotgun (WGS) entry which is preliminary data.</text>
</comment>
<evidence type="ECO:0000256" key="1">
    <source>
        <dbReference type="ARBA" id="ARBA00001541"/>
    </source>
</evidence>
<keyword evidence="8" id="KW-1185">Reference proteome</keyword>
<dbReference type="InterPro" id="IPR000780">
    <property type="entry name" value="CheR_MeTrfase"/>
</dbReference>
<dbReference type="RefSeq" id="WP_116688112.1">
    <property type="nucleotide sequence ID" value="NZ_CAWNYD010000007.1"/>
</dbReference>
<dbReference type="Pfam" id="PF01739">
    <property type="entry name" value="CheR"/>
    <property type="match status" value="1"/>
</dbReference>
<evidence type="ECO:0000313" key="7">
    <source>
        <dbReference type="EMBL" id="PVZ66748.1"/>
    </source>
</evidence>
<keyword evidence="3" id="KW-0489">Methyltransferase</keyword>
<dbReference type="InterPro" id="IPR029063">
    <property type="entry name" value="SAM-dependent_MTases_sf"/>
</dbReference>
<dbReference type="SUPFAM" id="SSF53335">
    <property type="entry name" value="S-adenosyl-L-methionine-dependent methyltransferases"/>
    <property type="match status" value="1"/>
</dbReference>
<dbReference type="Pfam" id="PF03705">
    <property type="entry name" value="CheR_N"/>
    <property type="match status" value="1"/>
</dbReference>
<dbReference type="Gene3D" id="3.40.50.150">
    <property type="entry name" value="Vaccinia Virus protein VP39"/>
    <property type="match status" value="1"/>
</dbReference>
<proteinExistence type="predicted"/>
<dbReference type="EMBL" id="QDDL01000007">
    <property type="protein sequence ID" value="PVZ66748.1"/>
    <property type="molecule type" value="Genomic_DNA"/>
</dbReference>